<feature type="transmembrane region" description="Helical" evidence="1">
    <location>
        <begin position="21"/>
        <end position="46"/>
    </location>
</feature>
<accession>A0A5B0E2N2</accession>
<organism evidence="2 3">
    <name type="scientific">Paeniglutamicibacter gangotriensis</name>
    <dbReference type="NCBI Taxonomy" id="254787"/>
    <lineage>
        <taxon>Bacteria</taxon>
        <taxon>Bacillati</taxon>
        <taxon>Actinomycetota</taxon>
        <taxon>Actinomycetes</taxon>
        <taxon>Micrococcales</taxon>
        <taxon>Micrococcaceae</taxon>
        <taxon>Paeniglutamicibacter</taxon>
    </lineage>
</organism>
<proteinExistence type="predicted"/>
<dbReference type="AlphaFoldDB" id="A0A5B0E2N2"/>
<evidence type="ECO:0000256" key="1">
    <source>
        <dbReference type="SAM" id="Phobius"/>
    </source>
</evidence>
<feature type="transmembrane region" description="Helical" evidence="1">
    <location>
        <begin position="107"/>
        <end position="125"/>
    </location>
</feature>
<evidence type="ECO:0000313" key="2">
    <source>
        <dbReference type="EMBL" id="KAA0973327.1"/>
    </source>
</evidence>
<feature type="transmembrane region" description="Helical" evidence="1">
    <location>
        <begin position="131"/>
        <end position="149"/>
    </location>
</feature>
<dbReference type="EMBL" id="VOBL01000029">
    <property type="protein sequence ID" value="KAA0973327.1"/>
    <property type="molecule type" value="Genomic_DNA"/>
</dbReference>
<evidence type="ECO:0000313" key="3">
    <source>
        <dbReference type="Proteomes" id="UP000323856"/>
    </source>
</evidence>
<name>A0A5B0E2N2_9MICC</name>
<reference evidence="2 3" key="1">
    <citation type="submission" date="2019-07" db="EMBL/GenBank/DDBJ databases">
        <title>Analysis of the biochemical properties, biological activity and biotechnological potential of siderophores and biosurfactants produced by Antarctic psychrotolerant bacteria.</title>
        <authorList>
            <person name="Styczynski M."/>
            <person name="Krucon T."/>
            <person name="Decewicz P."/>
            <person name="Dziewit L."/>
        </authorList>
    </citation>
    <scope>NUCLEOTIDE SEQUENCE [LARGE SCALE GENOMIC DNA]</scope>
    <source>
        <strain evidence="2 3">ANT_H27</strain>
    </source>
</reference>
<gene>
    <name evidence="2" type="ORF">FQ154_18670</name>
</gene>
<feature type="transmembrane region" description="Helical" evidence="1">
    <location>
        <begin position="161"/>
        <end position="181"/>
    </location>
</feature>
<keyword evidence="1" id="KW-1133">Transmembrane helix</keyword>
<feature type="transmembrane region" description="Helical" evidence="1">
    <location>
        <begin position="52"/>
        <end position="75"/>
    </location>
</feature>
<sequence>MNAVPYVSKEPHALQSGLKPALLWIVLHALRLTWRACFIAAFYLALSQEGGATFVGAITVLVCGGVLAFIGKIVVRIWADRSFPPQTYTVETVNQMPTELPELTVRILRAAFYWVGLSLLLLLITDEHMQAVVVSLLLIAAIFAVGQTLSDCQVLGEARQMPWAFVLVSLAECIVVPALGLSLNPSLMESPVFWHYAMFWASLSLVYLVLRWGIRIMLGSAAPAARPVQAA</sequence>
<protein>
    <submittedName>
        <fullName evidence="2">Uncharacterized protein</fullName>
    </submittedName>
</protein>
<dbReference type="RefSeq" id="WP_149620889.1">
    <property type="nucleotide sequence ID" value="NZ_VOBL01000029.1"/>
</dbReference>
<feature type="transmembrane region" description="Helical" evidence="1">
    <location>
        <begin position="193"/>
        <end position="210"/>
    </location>
</feature>
<keyword evidence="1" id="KW-0812">Transmembrane</keyword>
<comment type="caution">
    <text evidence="2">The sequence shown here is derived from an EMBL/GenBank/DDBJ whole genome shotgun (WGS) entry which is preliminary data.</text>
</comment>
<dbReference type="Proteomes" id="UP000323856">
    <property type="component" value="Unassembled WGS sequence"/>
</dbReference>
<keyword evidence="1" id="KW-0472">Membrane</keyword>